<reference evidence="1 2" key="1">
    <citation type="submission" date="2015-01" db="EMBL/GenBank/DDBJ databases">
        <title>The Genome Sequence of Cryptococcus gattii EJB2.</title>
        <authorList>
            <consortium name="The Broad Institute Genomics Platform"/>
            <person name="Cuomo C."/>
            <person name="Litvintseva A."/>
            <person name="Chen Y."/>
            <person name="Heitman J."/>
            <person name="Sun S."/>
            <person name="Springer D."/>
            <person name="Dromer F."/>
            <person name="Young S."/>
            <person name="Zeng Q."/>
            <person name="Gargeya S."/>
            <person name="Abouelleil A."/>
            <person name="Alvarado L."/>
            <person name="Chapman S.B."/>
            <person name="Gainer-Dewar J."/>
            <person name="Goldberg J."/>
            <person name="Griggs A."/>
            <person name="Gujja S."/>
            <person name="Hansen M."/>
            <person name="Howarth C."/>
            <person name="Imamovic A."/>
            <person name="Larimer J."/>
            <person name="Murphy C."/>
            <person name="Naylor J."/>
            <person name="Pearson M."/>
            <person name="Priest M."/>
            <person name="Roberts A."/>
            <person name="Saif S."/>
            <person name="Shea T."/>
            <person name="Sykes S."/>
            <person name="Wortman J."/>
            <person name="Nusbaum C."/>
            <person name="Birren B."/>
        </authorList>
    </citation>
    <scope>NUCLEOTIDE SEQUENCE [LARGE SCALE GENOMIC DNA]</scope>
    <source>
        <strain evidence="1 2">EJB2</strain>
    </source>
</reference>
<keyword evidence="2" id="KW-1185">Reference proteome</keyword>
<dbReference type="EMBL" id="KN848567">
    <property type="protein sequence ID" value="KIR82392.1"/>
    <property type="molecule type" value="Genomic_DNA"/>
</dbReference>
<sequence>MTTCSSFVKPASAMMYSSAEKYSSLEHSQVSLDATVAGRSRKADLDMAKAAEVVDDYHHISTVRMMMAPETLWIMKAGTHFEVNVRAVHDSATIRDLVTFLEPMRYASPLCSIRPVDEVSCIINDGSHGTVTPFMNSASYMRQASASASPMGLEDLDDFGHRIDWQLDKLHPHEPENTLRLLFGRVAELVVW</sequence>
<name>A0ABR5C3C5_9TREE</name>
<accession>A0ABR5C3C5</accession>
<protein>
    <submittedName>
        <fullName evidence="1">Uncharacterized protein</fullName>
    </submittedName>
</protein>
<evidence type="ECO:0000313" key="1">
    <source>
        <dbReference type="EMBL" id="KIR82392.1"/>
    </source>
</evidence>
<evidence type="ECO:0000313" key="2">
    <source>
        <dbReference type="Proteomes" id="UP000054272"/>
    </source>
</evidence>
<dbReference type="Proteomes" id="UP000054272">
    <property type="component" value="Unassembled WGS sequence"/>
</dbReference>
<proteinExistence type="predicted"/>
<gene>
    <name evidence="1" type="ORF">I306_00504</name>
</gene>
<organism evidence="1 2">
    <name type="scientific">Cryptococcus gattii EJB2</name>
    <dbReference type="NCBI Taxonomy" id="1296103"/>
    <lineage>
        <taxon>Eukaryota</taxon>
        <taxon>Fungi</taxon>
        <taxon>Dikarya</taxon>
        <taxon>Basidiomycota</taxon>
        <taxon>Agaricomycotina</taxon>
        <taxon>Tremellomycetes</taxon>
        <taxon>Tremellales</taxon>
        <taxon>Cryptococcaceae</taxon>
        <taxon>Cryptococcus</taxon>
        <taxon>Cryptococcus gattii species complex</taxon>
    </lineage>
</organism>